<dbReference type="SUPFAM" id="SSF56935">
    <property type="entry name" value="Porins"/>
    <property type="match status" value="1"/>
</dbReference>
<dbReference type="Gene3D" id="2.170.130.10">
    <property type="entry name" value="TonB-dependent receptor, plug domain"/>
    <property type="match status" value="1"/>
</dbReference>
<dbReference type="InterPro" id="IPR013784">
    <property type="entry name" value="Carb-bd-like_fold"/>
</dbReference>
<gene>
    <name evidence="6" type="ORF">METEAL_09960</name>
</gene>
<dbReference type="Gene3D" id="2.40.170.20">
    <property type="entry name" value="TonB-dependent receptor, beta-barrel domain"/>
    <property type="match status" value="1"/>
</dbReference>
<comment type="subcellular location">
    <subcellularLocation>
        <location evidence="1">Cell outer membrane</location>
    </subcellularLocation>
</comment>
<protein>
    <submittedName>
        <fullName evidence="6">Membrane protein</fullName>
    </submittedName>
</protein>
<dbReference type="Pfam" id="PF13620">
    <property type="entry name" value="CarboxypepD_reg"/>
    <property type="match status" value="1"/>
</dbReference>
<accession>A0AA48GPX0</accession>
<evidence type="ECO:0000256" key="1">
    <source>
        <dbReference type="ARBA" id="ARBA00004442"/>
    </source>
</evidence>
<dbReference type="InterPro" id="IPR036942">
    <property type="entry name" value="Beta-barrel_TonB_sf"/>
</dbReference>
<evidence type="ECO:0000313" key="6">
    <source>
        <dbReference type="EMBL" id="BDU71822.1"/>
    </source>
</evidence>
<dbReference type="InterPro" id="IPR057601">
    <property type="entry name" value="Oar-like_b-barrel"/>
</dbReference>
<evidence type="ECO:0000256" key="4">
    <source>
        <dbReference type="SAM" id="SignalP"/>
    </source>
</evidence>
<feature type="domain" description="TonB-dependent transporter Oar-like beta-barrel" evidence="5">
    <location>
        <begin position="235"/>
        <end position="315"/>
    </location>
</feature>
<dbReference type="GO" id="GO:0009279">
    <property type="term" value="C:cell outer membrane"/>
    <property type="evidence" value="ECO:0007669"/>
    <property type="project" value="UniProtKB-SubCell"/>
</dbReference>
<evidence type="ECO:0000313" key="7">
    <source>
        <dbReference type="Proteomes" id="UP001238179"/>
    </source>
</evidence>
<dbReference type="GO" id="GO:0030246">
    <property type="term" value="F:carbohydrate binding"/>
    <property type="evidence" value="ECO:0007669"/>
    <property type="project" value="InterPro"/>
</dbReference>
<dbReference type="EMBL" id="AP027080">
    <property type="protein sequence ID" value="BDU71822.1"/>
    <property type="molecule type" value="Genomic_DNA"/>
</dbReference>
<dbReference type="SUPFAM" id="SSF49452">
    <property type="entry name" value="Starch-binding domain-like"/>
    <property type="match status" value="1"/>
</dbReference>
<dbReference type="InterPro" id="IPR037066">
    <property type="entry name" value="Plug_dom_sf"/>
</dbReference>
<keyword evidence="3" id="KW-0998">Cell outer membrane</keyword>
<evidence type="ECO:0000256" key="3">
    <source>
        <dbReference type="ARBA" id="ARBA00023237"/>
    </source>
</evidence>
<dbReference type="Proteomes" id="UP001238179">
    <property type="component" value="Chromosome"/>
</dbReference>
<keyword evidence="7" id="KW-1185">Reference proteome</keyword>
<keyword evidence="2" id="KW-0472">Membrane</keyword>
<evidence type="ECO:0000259" key="5">
    <source>
        <dbReference type="Pfam" id="PF25183"/>
    </source>
</evidence>
<dbReference type="RefSeq" id="WP_316414723.1">
    <property type="nucleotide sequence ID" value="NZ_AP027080.1"/>
</dbReference>
<feature type="signal peptide" evidence="4">
    <location>
        <begin position="1"/>
        <end position="23"/>
    </location>
</feature>
<dbReference type="Pfam" id="PF25183">
    <property type="entry name" value="OMP_b-brl_4"/>
    <property type="match status" value="1"/>
</dbReference>
<dbReference type="KEGG" id="msil:METEAL_09960"/>
<feature type="chain" id="PRO_5041385541" evidence="4">
    <location>
        <begin position="24"/>
        <end position="1049"/>
    </location>
</feature>
<sequence>MRRHCSFAQLTSVALVLATGSFAWSQQATGQLTGEVRDQAGAPVPRARIILSSPALFSPRTLQVSPKGEWRAVGLPPGTYRIQALADGFVGSEARDVRLGLGASVSQNLQLKAVAAATATVEVIEGQQELDKNDTKTYVNFSADKLEAVSVDRGFAGAANLTPGVNLGANGYFAVRGGTTMDTAFRINGTDIQDDYQGSVVGKYYIEDNIEDVQVMLSPLNARFGRNTGGAVNAVTKSGSNTFAGSLRATVSKASWNASNPFTSANHTQEGPTNREYQFTVSGPIIRDRLWFSLGTIATPASTESASWSAVTPTPVLQRTLNANIDGVLAAGPSALGSASGYAPQMFPGIHFYNQQTKESYYDGKLTGQIFDNHTLEVSYVRRTLDISNRGAWWSDVPILRRANATTQKDKNSALNVNYRGILSSSTFLEAGFNQKLWSMTPPQGDPAYGNQGALYVYGDAPTGFKQYNFLGAPFTYGTAPREERNNKHVWANLNAFLDAGTSKHELDLGFEYYNTSHVEGTQFGADNVIARVGGTYQQAGTENYLFPTLIWTGTNRFGQSPNGRIGIAPTLRTYTGKDGTSKNDSYSAYLNDNWTINAHWQVMGGIRVDAQRVYDIDGARLASATEISPRFQVRFDLGGDNKRLVTLTAARFGGDFTTAFTSAFVKSARSAYTGFGWSGIGNQALPGTSGDLVNGAQAYGVRFVDFAQIMNPANYTGNNGATAFEAWDSSKVYKLADNLKPSHMDEITLGYRRNFDNGDFARVTAVYRQWKQIWAFSTDYAADTMVAIEDPSGRLATQYTPRIDVFNSSDLYRRYTDLEFEFKQTLSRVWSLTGSYTYGRLVGNAEDGQSSSSSFRDTSTTAYYSQRRALTAMGVPESQFAPSGRLMNDQSNRGRLVLLATYPVGKGTVTASWVLQYDAGTTWSATNQAPLAGLMPTPAHTVAAPTIYTKYWDGRGAYTNNDYYSCNFKLGWSFPLGAGLPVVFGSVSVQNLFNHILQTGYDSGSIWYYSNGTNALYVDNANFGQANPAVSNFWNDGRSYIGTLGLRF</sequence>
<reference evidence="7" key="1">
    <citation type="journal article" date="2023" name="Int. J. Syst. Evol. Microbiol.">
        <title>Mesoterricola silvestris gen. nov., sp. nov., Mesoterricola sediminis sp. nov., Geothrix oryzae sp. nov., Geothrix edaphica sp. nov., Geothrix rubra sp. nov., and Geothrix limicola sp. nov., six novel members of Acidobacteriota isolated from soils.</title>
        <authorList>
            <person name="Itoh H."/>
            <person name="Sugisawa Y."/>
            <person name="Mise K."/>
            <person name="Xu Z."/>
            <person name="Kuniyasu M."/>
            <person name="Ushijima N."/>
            <person name="Kawano K."/>
            <person name="Kobayashi E."/>
            <person name="Shiratori Y."/>
            <person name="Masuda Y."/>
            <person name="Senoo K."/>
        </authorList>
    </citation>
    <scope>NUCLEOTIDE SEQUENCE [LARGE SCALE GENOMIC DNA]</scope>
    <source>
        <strain evidence="7">W79</strain>
    </source>
</reference>
<dbReference type="Gene3D" id="2.60.40.1120">
    <property type="entry name" value="Carboxypeptidase-like, regulatory domain"/>
    <property type="match status" value="1"/>
</dbReference>
<evidence type="ECO:0000256" key="2">
    <source>
        <dbReference type="ARBA" id="ARBA00023136"/>
    </source>
</evidence>
<name>A0AA48GPX0_9BACT</name>
<organism evidence="6 7">
    <name type="scientific">Mesoterricola silvestris</name>
    <dbReference type="NCBI Taxonomy" id="2927979"/>
    <lineage>
        <taxon>Bacteria</taxon>
        <taxon>Pseudomonadati</taxon>
        <taxon>Acidobacteriota</taxon>
        <taxon>Holophagae</taxon>
        <taxon>Holophagales</taxon>
        <taxon>Holophagaceae</taxon>
        <taxon>Mesoterricola</taxon>
    </lineage>
</organism>
<keyword evidence="4" id="KW-0732">Signal</keyword>
<dbReference type="AlphaFoldDB" id="A0AA48GPX0"/>
<proteinExistence type="predicted"/>